<name>A0A7I8WF55_9ANNE</name>
<dbReference type="Gene3D" id="3.40.50.1460">
    <property type="match status" value="1"/>
</dbReference>
<gene>
    <name evidence="4" type="ORF">DGYR_LOCUS14009</name>
</gene>
<feature type="coiled-coil region" evidence="2">
    <location>
        <begin position="629"/>
        <end position="656"/>
    </location>
</feature>
<dbReference type="AlphaFoldDB" id="A0A7I8WF55"/>
<evidence type="ECO:0000256" key="1">
    <source>
        <dbReference type="ARBA" id="ARBA00010134"/>
    </source>
</evidence>
<evidence type="ECO:0000313" key="4">
    <source>
        <dbReference type="EMBL" id="CAD5126781.1"/>
    </source>
</evidence>
<evidence type="ECO:0000313" key="5">
    <source>
        <dbReference type="Proteomes" id="UP000549394"/>
    </source>
</evidence>
<comment type="similarity">
    <text evidence="1">Belongs to the peptidase C14A family.</text>
</comment>
<evidence type="ECO:0000259" key="3">
    <source>
        <dbReference type="PROSITE" id="PS50208"/>
    </source>
</evidence>
<evidence type="ECO:0000256" key="2">
    <source>
        <dbReference type="SAM" id="Coils"/>
    </source>
</evidence>
<dbReference type="EMBL" id="CAJFCJ010000082">
    <property type="protein sequence ID" value="CAD5126781.1"/>
    <property type="molecule type" value="Genomic_DNA"/>
</dbReference>
<feature type="domain" description="Caspase family p20" evidence="3">
    <location>
        <begin position="602"/>
        <end position="708"/>
    </location>
</feature>
<keyword evidence="2" id="KW-0175">Coiled coil</keyword>
<dbReference type="PRINTS" id="PR00376">
    <property type="entry name" value="IL1BCENZYME"/>
</dbReference>
<dbReference type="GO" id="GO:0004197">
    <property type="term" value="F:cysteine-type endopeptidase activity"/>
    <property type="evidence" value="ECO:0007669"/>
    <property type="project" value="InterPro"/>
</dbReference>
<reference evidence="4 5" key="1">
    <citation type="submission" date="2020-08" db="EMBL/GenBank/DDBJ databases">
        <authorList>
            <person name="Hejnol A."/>
        </authorList>
    </citation>
    <scope>NUCLEOTIDE SEQUENCE [LARGE SCALE GENOMIC DNA]</scope>
</reference>
<dbReference type="SUPFAM" id="SSF52129">
    <property type="entry name" value="Caspase-like"/>
    <property type="match status" value="1"/>
</dbReference>
<dbReference type="Proteomes" id="UP000549394">
    <property type="component" value="Unassembled WGS sequence"/>
</dbReference>
<dbReference type="GO" id="GO:0006508">
    <property type="term" value="P:proteolysis"/>
    <property type="evidence" value="ECO:0007669"/>
    <property type="project" value="InterPro"/>
</dbReference>
<dbReference type="InterPro" id="IPR001309">
    <property type="entry name" value="Pept_C14_p20"/>
</dbReference>
<dbReference type="InterPro" id="IPR029030">
    <property type="entry name" value="Caspase-like_dom_sf"/>
</dbReference>
<sequence length="708" mass="83424">MYKYFDSKAIDYFNDINRKVFMDDNVCKLGTGAYPLVIWSNSSMIIYLHLRKSDRIIKTFVGLNLVLKENAITKDCFICIEVMKTSVRFFSTLKHTKKIGWITIPYFKHNLGIHWDLSSNFLIEADRLTSDLYANTAKKWYWPIKQSDKPTFLFLCLRILKSFKNVNQIELLITSDIKCINSASHIIFLEKLKPTLQPDTEVEFIIKRKELNLSKNKFNTFFTLKGFVFKDNFLVEDLDHELNISLQFNLNGIRKNEENFSFEPQSRFRHNQKIYDTWIWTGKEIDLKIDNAKLSFPMKSFDEITVISIRQNVNLNDSGKEILFHNFILCEPENVTFHGNNKPTLEMTTILHYNSKTDFMNKIQTTDNVNILEYSFNKVKMRIDHFCNAGIEEKLKKGDEVWLTYYINLEKEIDKYYLYIYYKLGKDLEVKQKGNVSLINGGFKIKFKDNISETRLFCELKSNDIVQDTITTSIKDLINKFENNAKCFLRFKREISNINNFRSSLEFYLESESEEKRLWSDDFLYYCLESNENNKDIELSPKTFVNFFTEQESLYSFPLQPVDQKFLTNSNLIAKIDNEELYDTRGRNMVIIIAMLENRELGTNTDLKNLRSMISSLNYNSEEWYNCTKLALCDKIADLEEKISKEENEIKSVIVCILAHGSDDSFKLRSLTEIDDNMMSFDKLYEKFSMDCLKDKPKIFLTQCCRGI</sequence>
<protein>
    <submittedName>
        <fullName evidence="4">DgyrCDS14826</fullName>
    </submittedName>
</protein>
<dbReference type="InterPro" id="IPR011600">
    <property type="entry name" value="Pept_C14_caspase"/>
</dbReference>
<accession>A0A7I8WF55</accession>
<dbReference type="Pfam" id="PF00656">
    <property type="entry name" value="Peptidase_C14"/>
    <property type="match status" value="1"/>
</dbReference>
<organism evidence="4 5">
    <name type="scientific">Dimorphilus gyrociliatus</name>
    <dbReference type="NCBI Taxonomy" id="2664684"/>
    <lineage>
        <taxon>Eukaryota</taxon>
        <taxon>Metazoa</taxon>
        <taxon>Spiralia</taxon>
        <taxon>Lophotrochozoa</taxon>
        <taxon>Annelida</taxon>
        <taxon>Polychaeta</taxon>
        <taxon>Polychaeta incertae sedis</taxon>
        <taxon>Dinophilidae</taxon>
        <taxon>Dimorphilus</taxon>
    </lineage>
</organism>
<keyword evidence="5" id="KW-1185">Reference proteome</keyword>
<dbReference type="InterPro" id="IPR015917">
    <property type="entry name" value="Pept_C14A"/>
</dbReference>
<dbReference type="OrthoDB" id="6097640at2759"/>
<proteinExistence type="inferred from homology"/>
<dbReference type="PROSITE" id="PS50208">
    <property type="entry name" value="CASPASE_P20"/>
    <property type="match status" value="1"/>
</dbReference>
<comment type="caution">
    <text evidence="4">The sequence shown here is derived from an EMBL/GenBank/DDBJ whole genome shotgun (WGS) entry which is preliminary data.</text>
</comment>